<name>Q175Y4_AEDAE</name>
<evidence type="ECO:0000313" key="3">
    <source>
        <dbReference type="EMBL" id="EAT41915.1"/>
    </source>
</evidence>
<sequence length="59" mass="6157">MVKGCLFKTKKGLCGLEQTAMNGNSTCISCNSNKCNGAGSLMWSVMLLIGGWVISSIVA</sequence>
<evidence type="ECO:0000313" key="2">
    <source>
        <dbReference type="EMBL" id="EAT41914.1"/>
    </source>
</evidence>
<accession>A6KVF9</accession>
<gene>
    <name evidence="2" type="ORF">AaeL_AAEL006493</name>
</gene>
<reference evidence="2" key="1">
    <citation type="submission" date="2005-10" db="EMBL/GenBank/DDBJ databases">
        <authorList>
            <person name="Loftus B.J."/>
            <person name="Nene V.M."/>
            <person name="Hannick L.I."/>
            <person name="Bidwell S."/>
            <person name="Haas B."/>
            <person name="Amedeo P."/>
            <person name="Orvis J."/>
            <person name="Wortman J.R."/>
            <person name="White O.R."/>
            <person name="Salzberg S."/>
            <person name="Shumway M."/>
            <person name="Koo H."/>
            <person name="Zhao Y."/>
            <person name="Holmes M."/>
            <person name="Miller J."/>
            <person name="Schatz M."/>
            <person name="Pop M."/>
            <person name="Pai G."/>
            <person name="Utterback T."/>
            <person name="Rogers Y.-H."/>
            <person name="Kravitz S."/>
            <person name="Fraser C.M."/>
        </authorList>
    </citation>
    <scope>NUCLEOTIDE SEQUENCE</scope>
    <source>
        <strain evidence="2">Liverpool</strain>
    </source>
</reference>
<evidence type="ECO:0000256" key="1">
    <source>
        <dbReference type="SAM" id="Phobius"/>
    </source>
</evidence>
<feature type="transmembrane region" description="Helical" evidence="1">
    <location>
        <begin position="41"/>
        <end position="58"/>
    </location>
</feature>
<dbReference type="PaxDb" id="7159-AAEL006493-PB"/>
<dbReference type="AlphaFoldDB" id="Q175Y4"/>
<reference evidence="2" key="2">
    <citation type="journal article" date="2007" name="Science">
        <title>Genome sequence of Aedes aegypti, a major arbovirus vector.</title>
        <authorList>
            <person name="Nene V."/>
            <person name="Wortman J.R."/>
            <person name="Lawson D."/>
            <person name="Haas B."/>
            <person name="Kodira C."/>
            <person name="Tu Z.J."/>
            <person name="Loftus B."/>
            <person name="Xi Z."/>
            <person name="Megy K."/>
            <person name="Grabherr M."/>
            <person name="Ren Q."/>
            <person name="Zdobnov E.M."/>
            <person name="Lobo N.F."/>
            <person name="Campbell K.S."/>
            <person name="Brown S.E."/>
            <person name="Bonaldo M.F."/>
            <person name="Zhu J."/>
            <person name="Sinkins S.P."/>
            <person name="Hogenkamp D.G."/>
            <person name="Amedeo P."/>
            <person name="Arensburger P."/>
            <person name="Atkinson P.W."/>
            <person name="Bidwell S."/>
            <person name="Biedler J."/>
            <person name="Birney E."/>
            <person name="Bruggner R.V."/>
            <person name="Costas J."/>
            <person name="Coy M.R."/>
            <person name="Crabtree J."/>
            <person name="Crawford M."/>
            <person name="Debruyn B."/>
            <person name="Decaprio D."/>
            <person name="Eiglmeier K."/>
            <person name="Eisenstadt E."/>
            <person name="El-Dorry H."/>
            <person name="Gelbart W.M."/>
            <person name="Gomes S.L."/>
            <person name="Hammond M."/>
            <person name="Hannick L.I."/>
            <person name="Hogan J.R."/>
            <person name="Holmes M.H."/>
            <person name="Jaffe D."/>
            <person name="Johnston J.S."/>
            <person name="Kennedy R.C."/>
            <person name="Koo H."/>
            <person name="Kravitz S."/>
            <person name="Kriventseva E.V."/>
            <person name="Kulp D."/>
            <person name="Labutti K."/>
            <person name="Lee E."/>
            <person name="Li S."/>
            <person name="Lovin D.D."/>
            <person name="Mao C."/>
            <person name="Mauceli E."/>
            <person name="Menck C.F."/>
            <person name="Miller J.R."/>
            <person name="Montgomery P."/>
            <person name="Mori A."/>
            <person name="Nascimento A.L."/>
            <person name="Naveira H.F."/>
            <person name="Nusbaum C."/>
            <person name="O'leary S."/>
            <person name="Orvis J."/>
            <person name="Pertea M."/>
            <person name="Quesneville H."/>
            <person name="Reidenbach K.R."/>
            <person name="Rogers Y.H."/>
            <person name="Roth C.W."/>
            <person name="Schneider J.R."/>
            <person name="Schatz M."/>
            <person name="Shumway M."/>
            <person name="Stanke M."/>
            <person name="Stinson E.O."/>
            <person name="Tubio J.M."/>
            <person name="Vanzee J.P."/>
            <person name="Verjovski-Almeida S."/>
            <person name="Werner D."/>
            <person name="White O."/>
            <person name="Wyder S."/>
            <person name="Zeng Q."/>
            <person name="Zhao Q."/>
            <person name="Zhao Y."/>
            <person name="Hill C.A."/>
            <person name="Raikhel A.S."/>
            <person name="Soares M.B."/>
            <person name="Knudson D.L."/>
            <person name="Lee N.H."/>
            <person name="Galagan J."/>
            <person name="Salzberg S.L."/>
            <person name="Paulsen I.T."/>
            <person name="Dimopoulos G."/>
            <person name="Collins F.H."/>
            <person name="Birren B."/>
            <person name="Fraser-Liggett C.M."/>
            <person name="Severson D.W."/>
        </authorList>
    </citation>
    <scope>NUCLEOTIDE SEQUENCE [LARGE SCALE GENOMIC DNA]</scope>
    <source>
        <strain evidence="2">Liverpool</strain>
    </source>
</reference>
<organism evidence="2 4">
    <name type="scientific">Aedes aegypti</name>
    <name type="common">Yellowfever mosquito</name>
    <name type="synonym">Culex aegypti</name>
    <dbReference type="NCBI Taxonomy" id="7159"/>
    <lineage>
        <taxon>Eukaryota</taxon>
        <taxon>Metazoa</taxon>
        <taxon>Ecdysozoa</taxon>
        <taxon>Arthropoda</taxon>
        <taxon>Hexapoda</taxon>
        <taxon>Insecta</taxon>
        <taxon>Pterygota</taxon>
        <taxon>Neoptera</taxon>
        <taxon>Endopterygota</taxon>
        <taxon>Diptera</taxon>
        <taxon>Nematocera</taxon>
        <taxon>Culicoidea</taxon>
        <taxon>Culicidae</taxon>
        <taxon>Culicinae</taxon>
        <taxon>Aedini</taxon>
        <taxon>Aedes</taxon>
        <taxon>Stegomyia</taxon>
    </lineage>
</organism>
<accession>Q175Y4</accession>
<keyword evidence="1" id="KW-1133">Transmembrane helix</keyword>
<protein>
    <submittedName>
        <fullName evidence="2">AAEL006493-PA</fullName>
    </submittedName>
    <submittedName>
        <fullName evidence="3">AAEL006493-PB</fullName>
    </submittedName>
</protein>
<dbReference type="EMBL" id="CH477393">
    <property type="protein sequence ID" value="EAT41914.1"/>
    <property type="molecule type" value="Genomic_DNA"/>
</dbReference>
<dbReference type="EMBL" id="CH477393">
    <property type="protein sequence ID" value="EAT41915.1"/>
    <property type="molecule type" value="Genomic_DNA"/>
</dbReference>
<proteinExistence type="predicted"/>
<keyword evidence="1" id="KW-0472">Membrane</keyword>
<evidence type="ECO:0000313" key="4">
    <source>
        <dbReference type="Proteomes" id="UP000682892"/>
    </source>
</evidence>
<reference evidence="2" key="3">
    <citation type="submission" date="2012-09" db="EMBL/GenBank/DDBJ databases">
        <authorList>
            <consortium name="VectorBase"/>
        </authorList>
    </citation>
    <scope>NUCLEOTIDE SEQUENCE</scope>
    <source>
        <strain evidence="2">Liverpool</strain>
    </source>
</reference>
<keyword evidence="1" id="KW-0812">Transmembrane</keyword>
<dbReference type="HOGENOM" id="CLU_2962756_0_0_1"/>
<dbReference type="Proteomes" id="UP000682892">
    <property type="component" value="Unassembled WGS sequence"/>
</dbReference>